<feature type="domain" description="Methyltransferase small" evidence="1">
    <location>
        <begin position="33"/>
        <end position="168"/>
    </location>
</feature>
<dbReference type="InterPro" id="IPR002052">
    <property type="entry name" value="DNA_methylase_N6_adenine_CS"/>
</dbReference>
<dbReference type="PROSITE" id="PS00092">
    <property type="entry name" value="N6_MTASE"/>
    <property type="match status" value="1"/>
</dbReference>
<dbReference type="PANTHER" id="PTHR47739:SF1">
    <property type="entry name" value="TRNA1(VAL) (ADENINE(37)-N6)-METHYLTRANSFERASE"/>
    <property type="match status" value="1"/>
</dbReference>
<accession>A0ABX9KKD8</accession>
<evidence type="ECO:0000313" key="3">
    <source>
        <dbReference type="Proteomes" id="UP000263486"/>
    </source>
</evidence>
<evidence type="ECO:0000313" key="2">
    <source>
        <dbReference type="EMBL" id="REI42688.1"/>
    </source>
</evidence>
<keyword evidence="2" id="KW-0489">Methyltransferase</keyword>
<protein>
    <submittedName>
        <fullName evidence="2">Methyltransferase domain-containing protein</fullName>
    </submittedName>
</protein>
<evidence type="ECO:0000259" key="1">
    <source>
        <dbReference type="Pfam" id="PF05175"/>
    </source>
</evidence>
<dbReference type="SUPFAM" id="SSF53335">
    <property type="entry name" value="S-adenosyl-L-methionine-dependent methyltransferases"/>
    <property type="match status" value="1"/>
</dbReference>
<dbReference type="CDD" id="cd02440">
    <property type="entry name" value="AdoMet_MTases"/>
    <property type="match status" value="1"/>
</dbReference>
<dbReference type="EMBL" id="QUAJ01000003">
    <property type="protein sequence ID" value="REI42688.1"/>
    <property type="molecule type" value="Genomic_DNA"/>
</dbReference>
<dbReference type="GO" id="GO:0008168">
    <property type="term" value="F:methyltransferase activity"/>
    <property type="evidence" value="ECO:0007669"/>
    <property type="project" value="UniProtKB-KW"/>
</dbReference>
<dbReference type="Proteomes" id="UP000263486">
    <property type="component" value="Unassembled WGS sequence"/>
</dbReference>
<keyword evidence="2" id="KW-0808">Transferase</keyword>
<organism evidence="2 3">
    <name type="scientific">Psychrilyobacter piezotolerans</name>
    <dbReference type="NCBI Taxonomy" id="2293438"/>
    <lineage>
        <taxon>Bacteria</taxon>
        <taxon>Fusobacteriati</taxon>
        <taxon>Fusobacteriota</taxon>
        <taxon>Fusobacteriia</taxon>
        <taxon>Fusobacteriales</taxon>
        <taxon>Fusobacteriaceae</taxon>
        <taxon>Psychrilyobacter</taxon>
    </lineage>
</organism>
<dbReference type="Pfam" id="PF05175">
    <property type="entry name" value="MTS"/>
    <property type="match status" value="1"/>
</dbReference>
<dbReference type="InterPro" id="IPR007848">
    <property type="entry name" value="Small_mtfrase_dom"/>
</dbReference>
<dbReference type="RefSeq" id="WP_114641311.1">
    <property type="nucleotide sequence ID" value="NZ_JAACIO010000003.1"/>
</dbReference>
<dbReference type="InterPro" id="IPR050210">
    <property type="entry name" value="tRNA_Adenine-N(6)_MTase"/>
</dbReference>
<dbReference type="GO" id="GO:0032259">
    <property type="term" value="P:methylation"/>
    <property type="evidence" value="ECO:0007669"/>
    <property type="project" value="UniProtKB-KW"/>
</dbReference>
<dbReference type="InterPro" id="IPR029063">
    <property type="entry name" value="SAM-dependent_MTases_sf"/>
</dbReference>
<name>A0ABX9KKD8_9FUSO</name>
<dbReference type="PANTHER" id="PTHR47739">
    <property type="entry name" value="TRNA1(VAL) (ADENINE(37)-N6)-METHYLTRANSFERASE"/>
    <property type="match status" value="1"/>
</dbReference>
<proteinExistence type="predicted"/>
<dbReference type="Gene3D" id="3.40.50.150">
    <property type="entry name" value="Vaccinia Virus protein VP39"/>
    <property type="match status" value="1"/>
</dbReference>
<comment type="caution">
    <text evidence="2">The sequence shown here is derived from an EMBL/GenBank/DDBJ whole genome shotgun (WGS) entry which is preliminary data.</text>
</comment>
<sequence>MRADENLEPLDHGMVILQKKDGFRFGEDAVMVAEFFTPAKSGKLLDIGTGTGIISLILSRNPKIDKITSVEIQEEMAGMAKRSVEKNDLTEKIEVLNIDIKNLNRGNTYDYIVSNPPYMKSSNGKVNPRSMKAISRHEITLNLKELITESRRLLKPGGSLTLIYRSERMVELLNNLSELGFYPKRIQNIFSENTKVSKLFMIEAVKGKNKGFEFLEPLYIK</sequence>
<reference evidence="2 3" key="1">
    <citation type="submission" date="2018-08" db="EMBL/GenBank/DDBJ databases">
        <title>Draft genome sequence of Psychrilyobacter sp. strain SD5 isolated from Black Sea water.</title>
        <authorList>
            <person name="Yadav S."/>
            <person name="Villanueva L."/>
            <person name="Damste J.S.S."/>
        </authorList>
    </citation>
    <scope>NUCLEOTIDE SEQUENCE [LARGE SCALE GENOMIC DNA]</scope>
    <source>
        <strain evidence="2 3">SD5</strain>
    </source>
</reference>
<keyword evidence="3" id="KW-1185">Reference proteome</keyword>
<gene>
    <name evidence="2" type="ORF">DYH56_02685</name>
</gene>